<reference evidence="3 4" key="1">
    <citation type="journal article" date="2004" name="Science">
        <title>The genome of the diatom Thalassiosira pseudonana: ecology, evolution, and metabolism.</title>
        <authorList>
            <person name="Armbrust E.V."/>
            <person name="Berges J.A."/>
            <person name="Bowler C."/>
            <person name="Green B.R."/>
            <person name="Martinez D."/>
            <person name="Putnam N.H."/>
            <person name="Zhou S."/>
            <person name="Allen A.E."/>
            <person name="Apt K.E."/>
            <person name="Bechner M."/>
            <person name="Brzezinski M.A."/>
            <person name="Chaal B.K."/>
            <person name="Chiovitti A."/>
            <person name="Davis A.K."/>
            <person name="Demarest M.S."/>
            <person name="Detter J.C."/>
            <person name="Glavina T."/>
            <person name="Goodstein D."/>
            <person name="Hadi M.Z."/>
            <person name="Hellsten U."/>
            <person name="Hildebrand M."/>
            <person name="Jenkins B.D."/>
            <person name="Jurka J."/>
            <person name="Kapitonov V.V."/>
            <person name="Kroger N."/>
            <person name="Lau W.W."/>
            <person name="Lane T.W."/>
            <person name="Larimer F.W."/>
            <person name="Lippmeier J.C."/>
            <person name="Lucas S."/>
            <person name="Medina M."/>
            <person name="Montsant A."/>
            <person name="Obornik M."/>
            <person name="Parker M.S."/>
            <person name="Palenik B."/>
            <person name="Pazour G.J."/>
            <person name="Richardson P.M."/>
            <person name="Rynearson T.A."/>
            <person name="Saito M.A."/>
            <person name="Schwartz D.C."/>
            <person name="Thamatrakoln K."/>
            <person name="Valentin K."/>
            <person name="Vardi A."/>
            <person name="Wilkerson F.P."/>
            <person name="Rokhsar D.S."/>
        </authorList>
    </citation>
    <scope>NUCLEOTIDE SEQUENCE [LARGE SCALE GENOMIC DNA]</scope>
    <source>
        <strain evidence="3 4">CCMP1335</strain>
    </source>
</reference>
<keyword evidence="4" id="KW-1185">Reference proteome</keyword>
<evidence type="ECO:0000313" key="4">
    <source>
        <dbReference type="Proteomes" id="UP000001449"/>
    </source>
</evidence>
<keyword evidence="2" id="KW-0732">Signal</keyword>
<evidence type="ECO:0000256" key="2">
    <source>
        <dbReference type="SAM" id="SignalP"/>
    </source>
</evidence>
<feature type="region of interest" description="Disordered" evidence="1">
    <location>
        <begin position="124"/>
        <end position="147"/>
    </location>
</feature>
<dbReference type="HOGENOM" id="CLU_1771850_0_0_1"/>
<proteinExistence type="predicted"/>
<evidence type="ECO:0000313" key="3">
    <source>
        <dbReference type="EMBL" id="EED95487.1"/>
    </source>
</evidence>
<dbReference type="Proteomes" id="UP000001449">
    <property type="component" value="Chromosome 2"/>
</dbReference>
<dbReference type="GeneID" id="7452511"/>
<feature type="signal peptide" evidence="2">
    <location>
        <begin position="1"/>
        <end position="24"/>
    </location>
</feature>
<gene>
    <name evidence="3" type="ORF">THAPSDRAFT_2890</name>
</gene>
<protein>
    <submittedName>
        <fullName evidence="3">Uncharacterized protein</fullName>
    </submittedName>
</protein>
<dbReference type="EMBL" id="CM000639">
    <property type="protein sequence ID" value="EED95487.1"/>
    <property type="molecule type" value="Genomic_DNA"/>
</dbReference>
<reference evidence="3 4" key="2">
    <citation type="journal article" date="2008" name="Nature">
        <title>The Phaeodactylum genome reveals the evolutionary history of diatom genomes.</title>
        <authorList>
            <person name="Bowler C."/>
            <person name="Allen A.E."/>
            <person name="Badger J.H."/>
            <person name="Grimwood J."/>
            <person name="Jabbari K."/>
            <person name="Kuo A."/>
            <person name="Maheswari U."/>
            <person name="Martens C."/>
            <person name="Maumus F."/>
            <person name="Otillar R.P."/>
            <person name="Rayko E."/>
            <person name="Salamov A."/>
            <person name="Vandepoele K."/>
            <person name="Beszteri B."/>
            <person name="Gruber A."/>
            <person name="Heijde M."/>
            <person name="Katinka M."/>
            <person name="Mock T."/>
            <person name="Valentin K."/>
            <person name="Verret F."/>
            <person name="Berges J.A."/>
            <person name="Brownlee C."/>
            <person name="Cadoret J.P."/>
            <person name="Chiovitti A."/>
            <person name="Choi C.J."/>
            <person name="Coesel S."/>
            <person name="De Martino A."/>
            <person name="Detter J.C."/>
            <person name="Durkin C."/>
            <person name="Falciatore A."/>
            <person name="Fournet J."/>
            <person name="Haruta M."/>
            <person name="Huysman M.J."/>
            <person name="Jenkins B.D."/>
            <person name="Jiroutova K."/>
            <person name="Jorgensen R.E."/>
            <person name="Joubert Y."/>
            <person name="Kaplan A."/>
            <person name="Kroger N."/>
            <person name="Kroth P.G."/>
            <person name="La Roche J."/>
            <person name="Lindquist E."/>
            <person name="Lommer M."/>
            <person name="Martin-Jezequel V."/>
            <person name="Lopez P.J."/>
            <person name="Lucas S."/>
            <person name="Mangogna M."/>
            <person name="McGinnis K."/>
            <person name="Medlin L.K."/>
            <person name="Montsant A."/>
            <person name="Oudot-Le Secq M.P."/>
            <person name="Napoli C."/>
            <person name="Obornik M."/>
            <person name="Parker M.S."/>
            <person name="Petit J.L."/>
            <person name="Porcel B.M."/>
            <person name="Poulsen N."/>
            <person name="Robison M."/>
            <person name="Rychlewski L."/>
            <person name="Rynearson T.A."/>
            <person name="Schmutz J."/>
            <person name="Shapiro H."/>
            <person name="Siaut M."/>
            <person name="Stanley M."/>
            <person name="Sussman M.R."/>
            <person name="Taylor A.R."/>
            <person name="Vardi A."/>
            <person name="von Dassow P."/>
            <person name="Vyverman W."/>
            <person name="Willis A."/>
            <person name="Wyrwicz L.S."/>
            <person name="Rokhsar D.S."/>
            <person name="Weissenbach J."/>
            <person name="Armbrust E.V."/>
            <person name="Green B.R."/>
            <person name="Van de Peer Y."/>
            <person name="Grigoriev I.V."/>
        </authorList>
    </citation>
    <scope>NUCLEOTIDE SEQUENCE [LARGE SCALE GENOMIC DNA]</scope>
    <source>
        <strain evidence="3 4">CCMP1335</strain>
    </source>
</reference>
<accession>B8BVM5</accession>
<evidence type="ECO:0000256" key="1">
    <source>
        <dbReference type="SAM" id="MobiDB-lite"/>
    </source>
</evidence>
<dbReference type="KEGG" id="tps:THAPSDRAFT_2890"/>
<dbReference type="InParanoid" id="B8BVM5"/>
<organism evidence="3 4">
    <name type="scientific">Thalassiosira pseudonana</name>
    <name type="common">Marine diatom</name>
    <name type="synonym">Cyclotella nana</name>
    <dbReference type="NCBI Taxonomy" id="35128"/>
    <lineage>
        <taxon>Eukaryota</taxon>
        <taxon>Sar</taxon>
        <taxon>Stramenopiles</taxon>
        <taxon>Ochrophyta</taxon>
        <taxon>Bacillariophyta</taxon>
        <taxon>Coscinodiscophyceae</taxon>
        <taxon>Thalassiosirophycidae</taxon>
        <taxon>Thalassiosirales</taxon>
        <taxon>Thalassiosiraceae</taxon>
        <taxon>Thalassiosira</taxon>
    </lineage>
</organism>
<dbReference type="PaxDb" id="35128-Thaps2890"/>
<feature type="chain" id="PRO_5002865971" evidence="2">
    <location>
        <begin position="25"/>
        <end position="147"/>
    </location>
</feature>
<dbReference type="AlphaFoldDB" id="B8BVM5"/>
<dbReference type="RefSeq" id="XP_002288044.1">
    <property type="nucleotide sequence ID" value="XM_002288008.1"/>
</dbReference>
<feature type="region of interest" description="Disordered" evidence="1">
    <location>
        <begin position="60"/>
        <end position="89"/>
    </location>
</feature>
<sequence>MVFHQRYIVLSLVLTLGVVPFVSSFMTPNLVPTSTSESVYYTSPSAPLCLGMSLGGYDPNNSSNNPIVYQNQNNQPNNSSAYDNDEEYEPTSLRANRFSKFAPDANELDADDFRSQLKENMKADLERRRAADPTRGNQITRNYLEGL</sequence>
<name>B8BVM5_THAPS</name>
<feature type="compositionally biased region" description="Low complexity" evidence="1">
    <location>
        <begin position="63"/>
        <end position="80"/>
    </location>
</feature>